<evidence type="ECO:0000256" key="2">
    <source>
        <dbReference type="ARBA" id="ARBA00010617"/>
    </source>
</evidence>
<dbReference type="AlphaFoldDB" id="H2ZCZ4"/>
<dbReference type="SUPFAM" id="SSF48264">
    <property type="entry name" value="Cytochrome P450"/>
    <property type="match status" value="1"/>
</dbReference>
<accession>H2ZCZ4</accession>
<keyword evidence="5 6" id="KW-0349">Heme</keyword>
<proteinExistence type="inferred from homology"/>
<evidence type="ECO:0000313" key="8">
    <source>
        <dbReference type="Proteomes" id="UP000007875"/>
    </source>
</evidence>
<dbReference type="PRINTS" id="PR00385">
    <property type="entry name" value="P450"/>
</dbReference>
<dbReference type="GO" id="GO:0006082">
    <property type="term" value="P:organic acid metabolic process"/>
    <property type="evidence" value="ECO:0007669"/>
    <property type="project" value="TreeGrafter"/>
</dbReference>
<keyword evidence="6" id="KW-0560">Oxidoreductase</keyword>
<dbReference type="GO" id="GO:0020037">
    <property type="term" value="F:heme binding"/>
    <property type="evidence" value="ECO:0007669"/>
    <property type="project" value="InterPro"/>
</dbReference>
<dbReference type="PANTHER" id="PTHR24300">
    <property type="entry name" value="CYTOCHROME P450 508A4-RELATED"/>
    <property type="match status" value="1"/>
</dbReference>
<dbReference type="PANTHER" id="PTHR24300:SF397">
    <property type="entry name" value="CYTOCHROME P450 2U1"/>
    <property type="match status" value="1"/>
</dbReference>
<evidence type="ECO:0000313" key="7">
    <source>
        <dbReference type="Ensembl" id="ENSCSAVP00000015460.1"/>
    </source>
</evidence>
<dbReference type="GO" id="GO:0008395">
    <property type="term" value="F:steroid hydroxylase activity"/>
    <property type="evidence" value="ECO:0007669"/>
    <property type="project" value="TreeGrafter"/>
</dbReference>
<reference evidence="7" key="3">
    <citation type="submission" date="2025-09" db="UniProtKB">
        <authorList>
            <consortium name="Ensembl"/>
        </authorList>
    </citation>
    <scope>IDENTIFICATION</scope>
</reference>
<evidence type="ECO:0000256" key="5">
    <source>
        <dbReference type="PIRSR" id="PIRSR602401-1"/>
    </source>
</evidence>
<evidence type="ECO:0000256" key="1">
    <source>
        <dbReference type="ARBA" id="ARBA00001971"/>
    </source>
</evidence>
<dbReference type="Ensembl" id="ENSCSAVT00000015638.1">
    <property type="protein sequence ID" value="ENSCSAVP00000015460.1"/>
    <property type="gene ID" value="ENSCSAVG00000009077.1"/>
</dbReference>
<dbReference type="Gene3D" id="1.10.630.10">
    <property type="entry name" value="Cytochrome P450"/>
    <property type="match status" value="1"/>
</dbReference>
<comment type="similarity">
    <text evidence="2 6">Belongs to the cytochrome P450 family.</text>
</comment>
<keyword evidence="4 5" id="KW-0408">Iron</keyword>
<dbReference type="STRING" id="51511.ENSCSAVP00000015460"/>
<reference evidence="8" key="1">
    <citation type="submission" date="2003-08" db="EMBL/GenBank/DDBJ databases">
        <authorList>
            <person name="Birren B."/>
            <person name="Nusbaum C."/>
            <person name="Abebe A."/>
            <person name="Abouelleil A."/>
            <person name="Adekoya E."/>
            <person name="Ait-zahra M."/>
            <person name="Allen N."/>
            <person name="Allen T."/>
            <person name="An P."/>
            <person name="Anderson M."/>
            <person name="Anderson S."/>
            <person name="Arachchi H."/>
            <person name="Armbruster J."/>
            <person name="Bachantsang P."/>
            <person name="Baldwin J."/>
            <person name="Barry A."/>
            <person name="Bayul T."/>
            <person name="Blitshsteyn B."/>
            <person name="Bloom T."/>
            <person name="Blye J."/>
            <person name="Boguslavskiy L."/>
            <person name="Borowsky M."/>
            <person name="Boukhgalter B."/>
            <person name="Brunache A."/>
            <person name="Butler J."/>
            <person name="Calixte N."/>
            <person name="Calvo S."/>
            <person name="Camarata J."/>
            <person name="Campo K."/>
            <person name="Chang J."/>
            <person name="Cheshatsang Y."/>
            <person name="Citroen M."/>
            <person name="Collymore A."/>
            <person name="Considine T."/>
            <person name="Cook A."/>
            <person name="Cooke P."/>
            <person name="Corum B."/>
            <person name="Cuomo C."/>
            <person name="David R."/>
            <person name="Dawoe T."/>
            <person name="Degray S."/>
            <person name="Dodge S."/>
            <person name="Dooley K."/>
            <person name="Dorje P."/>
            <person name="Dorjee K."/>
            <person name="Dorris L."/>
            <person name="Duffey N."/>
            <person name="Dupes A."/>
            <person name="Elkins T."/>
            <person name="Engels R."/>
            <person name="Erickson J."/>
            <person name="Farina A."/>
            <person name="Faro S."/>
            <person name="Ferreira P."/>
            <person name="Fischer H."/>
            <person name="Fitzgerald M."/>
            <person name="Foley K."/>
            <person name="Gage D."/>
            <person name="Galagan J."/>
            <person name="Gearin G."/>
            <person name="Gnerre S."/>
            <person name="Gnirke A."/>
            <person name="Goyette A."/>
            <person name="Graham J."/>
            <person name="Grandbois E."/>
            <person name="Gyaltsen K."/>
            <person name="Hafez N."/>
            <person name="Hagopian D."/>
            <person name="Hagos B."/>
            <person name="Hall J."/>
            <person name="Hatcher B."/>
            <person name="Heller A."/>
            <person name="Higgins H."/>
            <person name="Honan T."/>
            <person name="Horn A."/>
            <person name="Houde N."/>
            <person name="Hughes L."/>
            <person name="Hulme W."/>
            <person name="Husby E."/>
            <person name="Iliev I."/>
            <person name="Jaffe D."/>
            <person name="Jones C."/>
            <person name="Kamal M."/>
            <person name="Kamat A."/>
            <person name="Kamvysselis M."/>
            <person name="Karlsson E."/>
            <person name="Kells C."/>
            <person name="Kieu A."/>
            <person name="Kisner P."/>
            <person name="Kodira C."/>
            <person name="Kulbokas E."/>
            <person name="Labutti K."/>
            <person name="Lama D."/>
            <person name="Landers T."/>
            <person name="Leger J."/>
            <person name="Levine S."/>
            <person name="Lewis D."/>
            <person name="Lewis T."/>
            <person name="Lindblad-toh K."/>
            <person name="Liu X."/>
            <person name="Lokyitsang T."/>
            <person name="Lokyitsang Y."/>
            <person name="Lucien O."/>
            <person name="Lui A."/>
            <person name="Ma L.J."/>
            <person name="Mabbitt R."/>
            <person name="Macdonald J."/>
            <person name="Maclean C."/>
            <person name="Major J."/>
            <person name="Manning J."/>
            <person name="Marabella R."/>
            <person name="Maru K."/>
            <person name="Matthews C."/>
            <person name="Mauceli E."/>
            <person name="Mccarthy M."/>
            <person name="Mcdonough S."/>
            <person name="Mcghee T."/>
            <person name="Meldrim J."/>
            <person name="Meneus L."/>
            <person name="Mesirov J."/>
            <person name="Mihalev A."/>
            <person name="Mihova T."/>
            <person name="Mikkelsen T."/>
            <person name="Mlenga V."/>
            <person name="Moru K."/>
            <person name="Mozes J."/>
            <person name="Mulrain L."/>
            <person name="Munson G."/>
            <person name="Naylor J."/>
            <person name="Newes C."/>
            <person name="Nguyen C."/>
            <person name="Nguyen N."/>
            <person name="Nguyen T."/>
            <person name="Nicol R."/>
            <person name="Nielsen C."/>
            <person name="Nizzari M."/>
            <person name="Norbu C."/>
            <person name="Norbu N."/>
            <person name="O'donnell P."/>
            <person name="Okoawo O."/>
            <person name="O'leary S."/>
            <person name="Omotosho B."/>
            <person name="O'neill K."/>
            <person name="Osman S."/>
            <person name="Parker S."/>
            <person name="Perrin D."/>
            <person name="Phunkhang P."/>
            <person name="Piqani B."/>
            <person name="Purcell S."/>
            <person name="Rachupka T."/>
            <person name="Ramasamy U."/>
            <person name="Rameau R."/>
            <person name="Ray V."/>
            <person name="Raymond C."/>
            <person name="Retta R."/>
            <person name="Richardson S."/>
            <person name="Rise C."/>
            <person name="Rodriguez J."/>
            <person name="Rogers J."/>
            <person name="Rogov P."/>
            <person name="Rutman M."/>
            <person name="Schupbach R."/>
            <person name="Seaman C."/>
            <person name="Settipalli S."/>
            <person name="Sharpe T."/>
            <person name="Sheridan J."/>
            <person name="Sherpa N."/>
            <person name="Shi J."/>
            <person name="Smirnov S."/>
            <person name="Smith C."/>
            <person name="Sougnez C."/>
            <person name="Spencer B."/>
            <person name="Stalker J."/>
            <person name="Stange-thomann N."/>
            <person name="Stavropoulos S."/>
            <person name="Stetson K."/>
            <person name="Stone C."/>
            <person name="Stone S."/>
            <person name="Stubbs M."/>
            <person name="Talamas J."/>
            <person name="Tchuinga P."/>
            <person name="Tenzing P."/>
            <person name="Tesfaye S."/>
            <person name="Theodore J."/>
            <person name="Thoulutsang Y."/>
            <person name="Topham K."/>
            <person name="Towey S."/>
            <person name="Tsamla T."/>
            <person name="Tsomo N."/>
            <person name="Vallee D."/>
            <person name="Vassiliev H."/>
            <person name="Venkataraman V."/>
            <person name="Vinson J."/>
            <person name="Vo A."/>
            <person name="Wade C."/>
            <person name="Wang S."/>
            <person name="Wangchuk T."/>
            <person name="Wangdi T."/>
            <person name="Whittaker C."/>
            <person name="Wilkinson J."/>
            <person name="Wu Y."/>
            <person name="Wyman D."/>
            <person name="Yadav S."/>
            <person name="Yang S."/>
            <person name="Yang X."/>
            <person name="Yeager S."/>
            <person name="Yee E."/>
            <person name="Young G."/>
            <person name="Zainoun J."/>
            <person name="Zembeck L."/>
            <person name="Zimmer A."/>
            <person name="Zody M."/>
            <person name="Lander E."/>
        </authorList>
    </citation>
    <scope>NUCLEOTIDE SEQUENCE [LARGE SCALE GENOMIC DNA]</scope>
</reference>
<dbReference type="InterPro" id="IPR002401">
    <property type="entry name" value="Cyt_P450_E_grp-I"/>
</dbReference>
<dbReference type="Proteomes" id="UP000007875">
    <property type="component" value="Unassembled WGS sequence"/>
</dbReference>
<dbReference type="GO" id="GO:0006805">
    <property type="term" value="P:xenobiotic metabolic process"/>
    <property type="evidence" value="ECO:0007669"/>
    <property type="project" value="TreeGrafter"/>
</dbReference>
<dbReference type="GO" id="GO:0005737">
    <property type="term" value="C:cytoplasm"/>
    <property type="evidence" value="ECO:0007669"/>
    <property type="project" value="TreeGrafter"/>
</dbReference>
<dbReference type="InterPro" id="IPR017972">
    <property type="entry name" value="Cyt_P450_CS"/>
</dbReference>
<dbReference type="eggNOG" id="KOG0156">
    <property type="taxonomic scope" value="Eukaryota"/>
</dbReference>
<keyword evidence="8" id="KW-1185">Reference proteome</keyword>
<comment type="cofactor">
    <cofactor evidence="1 5">
        <name>heme</name>
        <dbReference type="ChEBI" id="CHEBI:30413"/>
    </cofactor>
</comment>
<feature type="binding site" description="axial binding residue" evidence="5">
    <location>
        <position position="163"/>
    </location>
    <ligand>
        <name>heme</name>
        <dbReference type="ChEBI" id="CHEBI:30413"/>
    </ligand>
    <ligandPart>
        <name>Fe</name>
        <dbReference type="ChEBI" id="CHEBI:18248"/>
    </ligandPart>
</feature>
<dbReference type="GO" id="GO:0016712">
    <property type="term" value="F:oxidoreductase activity, acting on paired donors, with incorporation or reduction of molecular oxygen, reduced flavin or flavoprotein as one donor, and incorporation of one atom of oxygen"/>
    <property type="evidence" value="ECO:0007669"/>
    <property type="project" value="TreeGrafter"/>
</dbReference>
<dbReference type="OMA" id="PLNITHE"/>
<evidence type="ECO:0000256" key="4">
    <source>
        <dbReference type="ARBA" id="ARBA00023004"/>
    </source>
</evidence>
<dbReference type="PROSITE" id="PS00086">
    <property type="entry name" value="CYTOCHROME_P450"/>
    <property type="match status" value="1"/>
</dbReference>
<dbReference type="InterPro" id="IPR050182">
    <property type="entry name" value="Cytochrome_P450_fam2"/>
</dbReference>
<sequence length="220" mass="24916">MKKHSPEDSWFHNDELLQCVADLFLAGTDTSSNTISWAVSVLLHFPDLQTKLFEEISSKTGEKPPAVEHRQELPLLQAFIQEILRCFTIAPLSLQHKTSADVEIGGCFIPKHTLILTNLYAAHHDPKTWKDPTTFNIYRHIDKDGKFVPSKKVISFGIGARSCLGEKLGRIEIFLFLANIIKTFEILPDPKSNRLPSIDRGIAGFLYIPYPFKVVMKSRI</sequence>
<dbReference type="InterPro" id="IPR036396">
    <property type="entry name" value="Cyt_P450_sf"/>
</dbReference>
<evidence type="ECO:0000256" key="6">
    <source>
        <dbReference type="RuleBase" id="RU000461"/>
    </source>
</evidence>
<keyword evidence="6" id="KW-0503">Monooxygenase</keyword>
<organism evidence="7 8">
    <name type="scientific">Ciona savignyi</name>
    <name type="common">Pacific transparent sea squirt</name>
    <dbReference type="NCBI Taxonomy" id="51511"/>
    <lineage>
        <taxon>Eukaryota</taxon>
        <taxon>Metazoa</taxon>
        <taxon>Chordata</taxon>
        <taxon>Tunicata</taxon>
        <taxon>Ascidiacea</taxon>
        <taxon>Phlebobranchia</taxon>
        <taxon>Cionidae</taxon>
        <taxon>Ciona</taxon>
    </lineage>
</organism>
<protein>
    <submittedName>
        <fullName evidence="7">Uncharacterized protein</fullName>
    </submittedName>
</protein>
<dbReference type="GeneTree" id="ENSGT00940000160689"/>
<name>H2ZCZ4_CIOSA</name>
<dbReference type="InParanoid" id="H2ZCZ4"/>
<reference evidence="7" key="2">
    <citation type="submission" date="2025-08" db="UniProtKB">
        <authorList>
            <consortium name="Ensembl"/>
        </authorList>
    </citation>
    <scope>IDENTIFICATION</scope>
</reference>
<dbReference type="GO" id="GO:0005506">
    <property type="term" value="F:iron ion binding"/>
    <property type="evidence" value="ECO:0007669"/>
    <property type="project" value="InterPro"/>
</dbReference>
<keyword evidence="3 5" id="KW-0479">Metal-binding</keyword>
<dbReference type="Pfam" id="PF00067">
    <property type="entry name" value="p450"/>
    <property type="match status" value="1"/>
</dbReference>
<dbReference type="HOGENOM" id="CLU_001570_22_2_1"/>
<evidence type="ECO:0000256" key="3">
    <source>
        <dbReference type="ARBA" id="ARBA00022723"/>
    </source>
</evidence>
<dbReference type="InterPro" id="IPR001128">
    <property type="entry name" value="Cyt_P450"/>
</dbReference>
<dbReference type="PRINTS" id="PR00463">
    <property type="entry name" value="EP450I"/>
</dbReference>